<dbReference type="Pfam" id="PF07870">
    <property type="entry name" value="DUF1657"/>
    <property type="match status" value="1"/>
</dbReference>
<evidence type="ECO:0000256" key="5">
    <source>
        <dbReference type="ARBA" id="ARBA00022989"/>
    </source>
</evidence>
<name>A0A089LCC7_PAEBO</name>
<dbReference type="AlphaFoldDB" id="A0A089LCC7"/>
<feature type="transmembrane region" description="Helical" evidence="7">
    <location>
        <begin position="7"/>
        <end position="26"/>
    </location>
</feature>
<keyword evidence="10" id="KW-1185">Reference proteome</keyword>
<dbReference type="Proteomes" id="UP000029518">
    <property type="component" value="Chromosome"/>
</dbReference>
<evidence type="ECO:0000256" key="1">
    <source>
        <dbReference type="ARBA" id="ARBA00004651"/>
    </source>
</evidence>
<dbReference type="OrthoDB" id="9778331at2"/>
<keyword evidence="3" id="KW-1003">Cell membrane</keyword>
<dbReference type="RefSeq" id="WP_042213450.1">
    <property type="nucleotide sequence ID" value="NZ_CP009285.1"/>
</dbReference>
<dbReference type="GO" id="GO:0005886">
    <property type="term" value="C:plasma membrane"/>
    <property type="evidence" value="ECO:0007669"/>
    <property type="project" value="UniProtKB-SubCell"/>
</dbReference>
<evidence type="ECO:0000256" key="2">
    <source>
        <dbReference type="ARBA" id="ARBA00006448"/>
    </source>
</evidence>
<dbReference type="Pfam" id="PF04239">
    <property type="entry name" value="DUF421"/>
    <property type="match status" value="1"/>
</dbReference>
<keyword evidence="6 7" id="KW-0472">Membrane</keyword>
<evidence type="ECO:0000313" key="9">
    <source>
        <dbReference type="EMBL" id="AIQ58482.1"/>
    </source>
</evidence>
<gene>
    <name evidence="9" type="ORF">PBOR_17195</name>
</gene>
<accession>A0A089LCC7</accession>
<reference evidence="9" key="1">
    <citation type="submission" date="2014-08" db="EMBL/GenBank/DDBJ databases">
        <title>Comparative genomics of the Paenibacillus odorifer group.</title>
        <authorList>
            <person name="den Bakker H.C."/>
            <person name="Tsai Y.-C.Y.-C."/>
            <person name="Martin N."/>
            <person name="Korlach J."/>
            <person name="Wiedmann M."/>
        </authorList>
    </citation>
    <scope>NUCLEOTIDE SEQUENCE [LARGE SCALE GENOMIC DNA]</scope>
    <source>
        <strain evidence="9">DSM 13188</strain>
    </source>
</reference>
<comment type="similarity">
    <text evidence="2">Belongs to the UPF0702 family.</text>
</comment>
<comment type="subcellular location">
    <subcellularLocation>
        <location evidence="1">Cell membrane</location>
        <topology evidence="1">Multi-pass membrane protein</topology>
    </subcellularLocation>
</comment>
<feature type="domain" description="YetF C-terminal" evidence="8">
    <location>
        <begin position="82"/>
        <end position="214"/>
    </location>
</feature>
<dbReference type="PANTHER" id="PTHR34582:SF7">
    <property type="entry name" value="UPF0702 TRANSMEMBRANE PROTEIN YDFS"/>
    <property type="match status" value="1"/>
</dbReference>
<protein>
    <submittedName>
        <fullName evidence="9">Membrane protein</fullName>
    </submittedName>
</protein>
<keyword evidence="4 7" id="KW-0812">Transmembrane</keyword>
<sequence>MPEALEVILRTVFAVVVLFFLTKVLGKRQVSQLSFFEYITGITVGSLAAYISLDTDKTWHLGLIALIVWVAFSLGIEYLQIKSKKARDFIDFKSTVLIKDGKILENNMKKEKLTTDELLEELRKKDVFKVADVEFAIMESDGAINVLLTRENQPLTPKHLGIKVAPESETQAVIMDGKIMDEPLDTLNLSRGWLEGELEKLNLNVENVFLGQVDSYGELTVDLYTDNVEVQQPQDKPQLYALLKKCEADLELFSLSTKNKEAKQMYENTSEQLQTLLKRLKPFIQN</sequence>
<proteinExistence type="inferred from homology"/>
<dbReference type="Gene3D" id="3.30.240.20">
    <property type="entry name" value="bsu07140 like domains"/>
    <property type="match status" value="2"/>
</dbReference>
<dbReference type="KEGG" id="pbd:PBOR_17195"/>
<evidence type="ECO:0000313" key="10">
    <source>
        <dbReference type="Proteomes" id="UP000029518"/>
    </source>
</evidence>
<dbReference type="EMBL" id="CP009285">
    <property type="protein sequence ID" value="AIQ58482.1"/>
    <property type="molecule type" value="Genomic_DNA"/>
</dbReference>
<feature type="transmembrane region" description="Helical" evidence="7">
    <location>
        <begin position="33"/>
        <end position="53"/>
    </location>
</feature>
<dbReference type="HOGENOM" id="CLU_077149_0_0_9"/>
<feature type="transmembrane region" description="Helical" evidence="7">
    <location>
        <begin position="59"/>
        <end position="79"/>
    </location>
</feature>
<dbReference type="InterPro" id="IPR007353">
    <property type="entry name" value="DUF421"/>
</dbReference>
<organism evidence="9 10">
    <name type="scientific">Paenibacillus borealis</name>
    <dbReference type="NCBI Taxonomy" id="160799"/>
    <lineage>
        <taxon>Bacteria</taxon>
        <taxon>Bacillati</taxon>
        <taxon>Bacillota</taxon>
        <taxon>Bacilli</taxon>
        <taxon>Bacillales</taxon>
        <taxon>Paenibacillaceae</taxon>
        <taxon>Paenibacillus</taxon>
    </lineage>
</organism>
<dbReference type="InterPro" id="IPR012452">
    <property type="entry name" value="DUF1657"/>
</dbReference>
<evidence type="ECO:0000256" key="6">
    <source>
        <dbReference type="ARBA" id="ARBA00023136"/>
    </source>
</evidence>
<evidence type="ECO:0000259" key="8">
    <source>
        <dbReference type="Pfam" id="PF04239"/>
    </source>
</evidence>
<evidence type="ECO:0000256" key="7">
    <source>
        <dbReference type="SAM" id="Phobius"/>
    </source>
</evidence>
<dbReference type="InterPro" id="IPR023090">
    <property type="entry name" value="UPF0702_alpha/beta_dom_sf"/>
</dbReference>
<evidence type="ECO:0000256" key="4">
    <source>
        <dbReference type="ARBA" id="ARBA00022692"/>
    </source>
</evidence>
<keyword evidence="5 7" id="KW-1133">Transmembrane helix</keyword>
<evidence type="ECO:0000256" key="3">
    <source>
        <dbReference type="ARBA" id="ARBA00022475"/>
    </source>
</evidence>
<dbReference type="PANTHER" id="PTHR34582">
    <property type="entry name" value="UPF0702 TRANSMEMBRANE PROTEIN YCAP"/>
    <property type="match status" value="1"/>
</dbReference>